<dbReference type="CDD" id="cd11377">
    <property type="entry name" value="Pro-peptidase_S53"/>
    <property type="match status" value="1"/>
</dbReference>
<keyword evidence="2 8" id="KW-0645">Protease</keyword>
<dbReference type="SMART" id="SM00944">
    <property type="entry name" value="Pro-kuma_activ"/>
    <property type="match status" value="1"/>
</dbReference>
<dbReference type="GO" id="GO:0008240">
    <property type="term" value="F:tripeptidyl-peptidase activity"/>
    <property type="evidence" value="ECO:0007669"/>
    <property type="project" value="TreeGrafter"/>
</dbReference>
<comment type="cofactor">
    <cofactor evidence="8">
        <name>Ca(2+)</name>
        <dbReference type="ChEBI" id="CHEBI:29108"/>
    </cofactor>
    <text evidence="8">Binds 1 Ca(2+) ion per subunit.</text>
</comment>
<feature type="binding site" evidence="8">
    <location>
        <position position="547"/>
    </location>
    <ligand>
        <name>Ca(2+)</name>
        <dbReference type="ChEBI" id="CHEBI:29108"/>
    </ligand>
</feature>
<dbReference type="AlphaFoldDB" id="A0AAW0DRE7"/>
<feature type="binding site" evidence="8">
    <location>
        <position position="549"/>
    </location>
    <ligand>
        <name>Ca(2+)</name>
        <dbReference type="ChEBI" id="CHEBI:29108"/>
    </ligand>
</feature>
<dbReference type="EMBL" id="JAWWNJ010000006">
    <property type="protein sequence ID" value="KAK7053675.1"/>
    <property type="molecule type" value="Genomic_DNA"/>
</dbReference>
<protein>
    <submittedName>
        <fullName evidence="11">Family S53 protease-like protein</fullName>
    </submittedName>
</protein>
<dbReference type="InterPro" id="IPR050819">
    <property type="entry name" value="Tripeptidyl-peptidase_I"/>
</dbReference>
<evidence type="ECO:0000313" key="12">
    <source>
        <dbReference type="Proteomes" id="UP001362999"/>
    </source>
</evidence>
<sequence length="569" mass="60733">MRRRMRRKSIPRSAAPPGFTNSGAAPDSELITLKFALTANNHLGLEAKLKSISTPGSPDFRQWLSKDEVKTFVQPSDKTRSTFNAFAYANGLTPAVVSPNGDWVSLMLAVSAANDLFGARFERFTHRSLTQPITRTLSISLPAELVGHVEAIHPSTSFTTAASRLSTRRSPNDEKLSVKRSSAPASSSCGDPTVPMTPACLQKIYGIPSTPTTEQSNSLMVTGYFNIFPNQTDLSVFLKEFRPDVLPDTTYDLIRIANATDDPPPPELAVAQVEANLDIQWTVGIATGVPAQFLSVGMPSDDDSDGDYLATSFIETNMYLEGLDNPPSVVTTSEAPVESHFSPSMARKLCNSYMALGARGISMLFASGDGGVRGSHDDKSIPGLCSSNDFIPIFPASCPYVTAVGGTEAFPEIATNLTGGGFSDLFPRPWYQTQAVDSFLQSLPADFPGRFNRSGRGYPDVSAQGGNLNFVYLGGTYNSGGTSFSSPIFASILALVNDRLLAAGKPVLGFLNPCIYANADAFTDITEGHNSGYQCPTESVAFDATKGWDSLTGVGSPVFDTLLAAALKN</sequence>
<dbReference type="Gene3D" id="3.40.50.200">
    <property type="entry name" value="Peptidase S8/S53 domain"/>
    <property type="match status" value="1"/>
</dbReference>
<evidence type="ECO:0000256" key="7">
    <source>
        <dbReference type="ARBA" id="ARBA00023145"/>
    </source>
</evidence>
<keyword evidence="12" id="KW-1185">Reference proteome</keyword>
<evidence type="ECO:0000256" key="3">
    <source>
        <dbReference type="ARBA" id="ARBA00022723"/>
    </source>
</evidence>
<dbReference type="SUPFAM" id="SSF54897">
    <property type="entry name" value="Protease propeptides/inhibitors"/>
    <property type="match status" value="1"/>
</dbReference>
<feature type="active site" description="Charge relay system" evidence="8">
    <location>
        <position position="278"/>
    </location>
</feature>
<keyword evidence="7" id="KW-0865">Zymogen</keyword>
<evidence type="ECO:0000313" key="11">
    <source>
        <dbReference type="EMBL" id="KAK7053675.1"/>
    </source>
</evidence>
<dbReference type="PANTHER" id="PTHR14218">
    <property type="entry name" value="PROTEASE S8 TRIPEPTIDYL PEPTIDASE I CLN2"/>
    <property type="match status" value="1"/>
</dbReference>
<dbReference type="InterPro" id="IPR015366">
    <property type="entry name" value="S53_propep"/>
</dbReference>
<feature type="domain" description="Peptidase S53" evidence="10">
    <location>
        <begin position="195"/>
        <end position="569"/>
    </location>
</feature>
<feature type="compositionally biased region" description="Polar residues" evidence="9">
    <location>
        <begin position="160"/>
        <end position="169"/>
    </location>
</feature>
<keyword evidence="4 8" id="KW-0378">Hydrolase</keyword>
<dbReference type="GO" id="GO:0046872">
    <property type="term" value="F:metal ion binding"/>
    <property type="evidence" value="ECO:0007669"/>
    <property type="project" value="UniProtKB-UniRule"/>
</dbReference>
<feature type="active site" description="Charge relay system" evidence="8">
    <location>
        <position position="274"/>
    </location>
</feature>
<dbReference type="GO" id="GO:0004252">
    <property type="term" value="F:serine-type endopeptidase activity"/>
    <property type="evidence" value="ECO:0007669"/>
    <property type="project" value="UniProtKB-UniRule"/>
</dbReference>
<evidence type="ECO:0000256" key="9">
    <source>
        <dbReference type="SAM" id="MobiDB-lite"/>
    </source>
</evidence>
<evidence type="ECO:0000256" key="8">
    <source>
        <dbReference type="PROSITE-ProRule" id="PRU01032"/>
    </source>
</evidence>
<evidence type="ECO:0000259" key="10">
    <source>
        <dbReference type="PROSITE" id="PS51695"/>
    </source>
</evidence>
<reference evidence="11 12" key="1">
    <citation type="journal article" date="2024" name="J Genomics">
        <title>Draft genome sequencing and assembly of Favolaschia claudopus CIRM-BRFM 2984 isolated from oak limbs.</title>
        <authorList>
            <person name="Navarro D."/>
            <person name="Drula E."/>
            <person name="Chaduli D."/>
            <person name="Cazenave R."/>
            <person name="Ahrendt S."/>
            <person name="Wang J."/>
            <person name="Lipzen A."/>
            <person name="Daum C."/>
            <person name="Barry K."/>
            <person name="Grigoriev I.V."/>
            <person name="Favel A."/>
            <person name="Rosso M.N."/>
            <person name="Martin F."/>
        </authorList>
    </citation>
    <scope>NUCLEOTIDE SEQUENCE [LARGE SCALE GENOMIC DNA]</scope>
    <source>
        <strain evidence="11 12">CIRM-BRFM 2984</strain>
    </source>
</reference>
<dbReference type="InterPro" id="IPR030400">
    <property type="entry name" value="Sedolisin_dom"/>
</dbReference>
<gene>
    <name evidence="11" type="ORF">R3P38DRAFT_3576817</name>
</gene>
<feature type="compositionally biased region" description="Basic residues" evidence="9">
    <location>
        <begin position="1"/>
        <end position="10"/>
    </location>
</feature>
<comment type="subcellular location">
    <subcellularLocation>
        <location evidence="1">Secreted</location>
        <location evidence="1">Extracellular space</location>
    </subcellularLocation>
</comment>
<evidence type="ECO:0000256" key="1">
    <source>
        <dbReference type="ARBA" id="ARBA00004239"/>
    </source>
</evidence>
<evidence type="ECO:0000256" key="4">
    <source>
        <dbReference type="ARBA" id="ARBA00022801"/>
    </source>
</evidence>
<keyword evidence="3 8" id="KW-0479">Metal-binding</keyword>
<dbReference type="Pfam" id="PF09286">
    <property type="entry name" value="Pro-kuma_activ"/>
    <property type="match status" value="1"/>
</dbReference>
<feature type="binding site" evidence="8">
    <location>
        <position position="525"/>
    </location>
    <ligand>
        <name>Ca(2+)</name>
        <dbReference type="ChEBI" id="CHEBI:29108"/>
    </ligand>
</feature>
<feature type="region of interest" description="Disordered" evidence="9">
    <location>
        <begin position="160"/>
        <end position="192"/>
    </location>
</feature>
<dbReference type="CDD" id="cd04056">
    <property type="entry name" value="Peptidases_S53"/>
    <property type="match status" value="1"/>
</dbReference>
<keyword evidence="6 8" id="KW-0106">Calcium</keyword>
<name>A0AAW0DRE7_9AGAR</name>
<evidence type="ECO:0000256" key="5">
    <source>
        <dbReference type="ARBA" id="ARBA00022825"/>
    </source>
</evidence>
<feature type="active site" description="Charge relay system" evidence="8">
    <location>
        <position position="483"/>
    </location>
</feature>
<dbReference type="PROSITE" id="PS51695">
    <property type="entry name" value="SEDOLISIN"/>
    <property type="match status" value="1"/>
</dbReference>
<dbReference type="GO" id="GO:0005576">
    <property type="term" value="C:extracellular region"/>
    <property type="evidence" value="ECO:0007669"/>
    <property type="project" value="UniProtKB-SubCell"/>
</dbReference>
<organism evidence="11 12">
    <name type="scientific">Favolaschia claudopus</name>
    <dbReference type="NCBI Taxonomy" id="2862362"/>
    <lineage>
        <taxon>Eukaryota</taxon>
        <taxon>Fungi</taxon>
        <taxon>Dikarya</taxon>
        <taxon>Basidiomycota</taxon>
        <taxon>Agaricomycotina</taxon>
        <taxon>Agaricomycetes</taxon>
        <taxon>Agaricomycetidae</taxon>
        <taxon>Agaricales</taxon>
        <taxon>Marasmiineae</taxon>
        <taxon>Mycenaceae</taxon>
        <taxon>Favolaschia</taxon>
    </lineage>
</organism>
<keyword evidence="5 8" id="KW-0720">Serine protease</keyword>
<feature type="region of interest" description="Disordered" evidence="9">
    <location>
        <begin position="1"/>
        <end position="23"/>
    </location>
</feature>
<dbReference type="SUPFAM" id="SSF52743">
    <property type="entry name" value="Subtilisin-like"/>
    <property type="match status" value="1"/>
</dbReference>
<proteinExistence type="predicted"/>
<dbReference type="Proteomes" id="UP001362999">
    <property type="component" value="Unassembled WGS sequence"/>
</dbReference>
<accession>A0AAW0DRE7</accession>
<dbReference type="GO" id="GO:0006508">
    <property type="term" value="P:proteolysis"/>
    <property type="evidence" value="ECO:0007669"/>
    <property type="project" value="UniProtKB-KW"/>
</dbReference>
<evidence type="ECO:0000256" key="2">
    <source>
        <dbReference type="ARBA" id="ARBA00022670"/>
    </source>
</evidence>
<feature type="binding site" evidence="8">
    <location>
        <position position="524"/>
    </location>
    <ligand>
        <name>Ca(2+)</name>
        <dbReference type="ChEBI" id="CHEBI:29108"/>
    </ligand>
</feature>
<comment type="caution">
    <text evidence="11">The sequence shown here is derived from an EMBL/GenBank/DDBJ whole genome shotgun (WGS) entry which is preliminary data.</text>
</comment>
<dbReference type="InterPro" id="IPR036852">
    <property type="entry name" value="Peptidase_S8/S53_dom_sf"/>
</dbReference>
<evidence type="ECO:0000256" key="6">
    <source>
        <dbReference type="ARBA" id="ARBA00022837"/>
    </source>
</evidence>
<dbReference type="PANTHER" id="PTHR14218:SF15">
    <property type="entry name" value="TRIPEPTIDYL-PEPTIDASE 1"/>
    <property type="match status" value="1"/>
</dbReference>